<protein>
    <submittedName>
        <fullName evidence="2">Uncharacterized protein</fullName>
    </submittedName>
</protein>
<accession>A0A5J4UGI5</accession>
<comment type="caution">
    <text evidence="2">The sequence shown here is derived from an EMBL/GenBank/DDBJ whole genome shotgun (WGS) entry which is preliminary data.</text>
</comment>
<dbReference type="EMBL" id="SNRW01016696">
    <property type="protein sequence ID" value="KAA6369100.1"/>
    <property type="molecule type" value="Genomic_DNA"/>
</dbReference>
<feature type="region of interest" description="Disordered" evidence="1">
    <location>
        <begin position="242"/>
        <end position="269"/>
    </location>
</feature>
<sequence length="302" mass="34077">MNVINHNDDQLISSDRILYPRTLEKNELQNPFEETLPNEHNISTSRHLISQDKSTTLQVDQRNIGSRDDSYRYISSANTSLNVESEIHNQDLYEQIEQNPLIRGNNSNYSPWRRFNDTVTNSHKEKGKNQLANTNSPKEDKIIQTRMPHQAVSRHLDADGNSELATNVGHSNAVVRDMWLSTKIGNQISMPSYYPKLGSQASAARIAGERDFGGPGGHGNVEQTSQIGNMLYSSLRPMIINGLTDPSRHKTPPLSKREPSTSYFTSGMTSNIQERNKINTISPIKTTIYTPVKKVRNTIFNK</sequence>
<name>A0A5J4UGI5_9EUKA</name>
<dbReference type="Proteomes" id="UP000324800">
    <property type="component" value="Unassembled WGS sequence"/>
</dbReference>
<evidence type="ECO:0000313" key="3">
    <source>
        <dbReference type="Proteomes" id="UP000324800"/>
    </source>
</evidence>
<evidence type="ECO:0000313" key="2">
    <source>
        <dbReference type="EMBL" id="KAA6369100.1"/>
    </source>
</evidence>
<proteinExistence type="predicted"/>
<gene>
    <name evidence="2" type="ORF">EZS28_035374</name>
</gene>
<dbReference type="AlphaFoldDB" id="A0A5J4UGI5"/>
<evidence type="ECO:0000256" key="1">
    <source>
        <dbReference type="SAM" id="MobiDB-lite"/>
    </source>
</evidence>
<feature type="compositionally biased region" description="Polar residues" evidence="1">
    <location>
        <begin position="260"/>
        <end position="269"/>
    </location>
</feature>
<reference evidence="2 3" key="1">
    <citation type="submission" date="2019-03" db="EMBL/GenBank/DDBJ databases">
        <title>Single cell metagenomics reveals metabolic interactions within the superorganism composed of flagellate Streblomastix strix and complex community of Bacteroidetes bacteria on its surface.</title>
        <authorList>
            <person name="Treitli S.C."/>
            <person name="Kolisko M."/>
            <person name="Husnik F."/>
            <person name="Keeling P."/>
            <person name="Hampl V."/>
        </authorList>
    </citation>
    <scope>NUCLEOTIDE SEQUENCE [LARGE SCALE GENOMIC DNA]</scope>
    <source>
        <strain evidence="2">ST1C</strain>
    </source>
</reference>
<organism evidence="2 3">
    <name type="scientific">Streblomastix strix</name>
    <dbReference type="NCBI Taxonomy" id="222440"/>
    <lineage>
        <taxon>Eukaryota</taxon>
        <taxon>Metamonada</taxon>
        <taxon>Preaxostyla</taxon>
        <taxon>Oxymonadida</taxon>
        <taxon>Streblomastigidae</taxon>
        <taxon>Streblomastix</taxon>
    </lineage>
</organism>